<dbReference type="SUPFAM" id="SSF57850">
    <property type="entry name" value="RING/U-box"/>
    <property type="match status" value="1"/>
</dbReference>
<dbReference type="InterPro" id="IPR001841">
    <property type="entry name" value="Znf_RING"/>
</dbReference>
<dbReference type="GeneID" id="18260806"/>
<proteinExistence type="predicted"/>
<dbReference type="Pfam" id="PF13639">
    <property type="entry name" value="zf-RING_2"/>
    <property type="match status" value="1"/>
</dbReference>
<dbReference type="OrthoDB" id="8062037at2759"/>
<dbReference type="PROSITE" id="PS50089">
    <property type="entry name" value="ZF_RING_2"/>
    <property type="match status" value="1"/>
</dbReference>
<evidence type="ECO:0000256" key="2">
    <source>
        <dbReference type="SAM" id="MobiDB-lite"/>
    </source>
</evidence>
<dbReference type="RefSeq" id="XP_006697059.1">
    <property type="nucleotide sequence ID" value="XM_006696996.1"/>
</dbReference>
<dbReference type="InterPro" id="IPR013083">
    <property type="entry name" value="Znf_RING/FYVE/PHD"/>
</dbReference>
<dbReference type="KEGG" id="cthr:CTHT_0067680"/>
<dbReference type="EMBL" id="GL988047">
    <property type="protein sequence ID" value="EGS17441.1"/>
    <property type="molecule type" value="Genomic_DNA"/>
</dbReference>
<dbReference type="GO" id="GO:0008270">
    <property type="term" value="F:zinc ion binding"/>
    <property type="evidence" value="ECO:0007669"/>
    <property type="project" value="UniProtKB-KW"/>
</dbReference>
<dbReference type="SMART" id="SM00184">
    <property type="entry name" value="RING"/>
    <property type="match status" value="1"/>
</dbReference>
<evidence type="ECO:0000313" key="5">
    <source>
        <dbReference type="Proteomes" id="UP000008066"/>
    </source>
</evidence>
<dbReference type="eggNOG" id="ENOG502T4F3">
    <property type="taxonomic scope" value="Eukaryota"/>
</dbReference>
<evidence type="ECO:0000259" key="3">
    <source>
        <dbReference type="PROSITE" id="PS50089"/>
    </source>
</evidence>
<keyword evidence="1" id="KW-0863">Zinc-finger</keyword>
<dbReference type="Gene3D" id="3.30.40.10">
    <property type="entry name" value="Zinc/RING finger domain, C3HC4 (zinc finger)"/>
    <property type="match status" value="1"/>
</dbReference>
<reference evidence="4 5" key="1">
    <citation type="journal article" date="2011" name="Cell">
        <title>Insight into structure and assembly of the nuclear pore complex by utilizing the genome of a eukaryotic thermophile.</title>
        <authorList>
            <person name="Amlacher S."/>
            <person name="Sarges P."/>
            <person name="Flemming D."/>
            <person name="van Noort V."/>
            <person name="Kunze R."/>
            <person name="Devos D.P."/>
            <person name="Arumugam M."/>
            <person name="Bork P."/>
            <person name="Hurt E."/>
        </authorList>
    </citation>
    <scope>NUCLEOTIDE SEQUENCE [LARGE SCALE GENOMIC DNA]</scope>
    <source>
        <strain evidence="5">DSM 1495 / CBS 144.50 / IMI 039719</strain>
    </source>
</reference>
<name>G0SGV2_CHATD</name>
<evidence type="ECO:0000313" key="4">
    <source>
        <dbReference type="EMBL" id="EGS17441.1"/>
    </source>
</evidence>
<gene>
    <name evidence="4" type="ORF">CTHT_0067680</name>
</gene>
<feature type="region of interest" description="Disordered" evidence="2">
    <location>
        <begin position="232"/>
        <end position="254"/>
    </location>
</feature>
<sequence length="278" mass="31028">MTRKLLLFENPPPSSSIPDPEPDPDKTCPICQELIGTRHPDGTIETWATLPCGHFFGDHCIKRYLFIAAHDQPSCPICRDPVHHRCGHPVLPIVLGDRAKERAWGRGEKNRKGGRFFPEGMPSAPAILCNYCRDPHARQGETIVAGGQVRSQPPGPPGSEGHTIIQIIRPAQTHESGKWWRTPLRWLSKLVPTGRITKRRRTFSVAMPGRMGLSTSSSSSSTNSEIGWGFRGAAAGQRRVGTNGTDRGGWQGPRIDRWPRERDLAWEKWYLEQTPRGV</sequence>
<dbReference type="HOGENOM" id="CLU_1001166_0_0_1"/>
<feature type="domain" description="RING-type" evidence="3">
    <location>
        <begin position="28"/>
        <end position="79"/>
    </location>
</feature>
<keyword evidence="1" id="KW-0479">Metal-binding</keyword>
<dbReference type="AlphaFoldDB" id="G0SGV2"/>
<accession>G0SGV2</accession>
<dbReference type="Proteomes" id="UP000008066">
    <property type="component" value="Unassembled WGS sequence"/>
</dbReference>
<keyword evidence="1" id="KW-0862">Zinc</keyword>
<protein>
    <recommendedName>
        <fullName evidence="3">RING-type domain-containing protein</fullName>
    </recommendedName>
</protein>
<dbReference type="CDD" id="cd16448">
    <property type="entry name" value="RING-H2"/>
    <property type="match status" value="1"/>
</dbReference>
<evidence type="ECO:0000256" key="1">
    <source>
        <dbReference type="PROSITE-ProRule" id="PRU00175"/>
    </source>
</evidence>
<organism evidence="5">
    <name type="scientific">Chaetomium thermophilum (strain DSM 1495 / CBS 144.50 / IMI 039719)</name>
    <name type="common">Thermochaetoides thermophila</name>
    <dbReference type="NCBI Taxonomy" id="759272"/>
    <lineage>
        <taxon>Eukaryota</taxon>
        <taxon>Fungi</taxon>
        <taxon>Dikarya</taxon>
        <taxon>Ascomycota</taxon>
        <taxon>Pezizomycotina</taxon>
        <taxon>Sordariomycetes</taxon>
        <taxon>Sordariomycetidae</taxon>
        <taxon>Sordariales</taxon>
        <taxon>Chaetomiaceae</taxon>
        <taxon>Thermochaetoides</taxon>
    </lineage>
</organism>
<keyword evidence="5" id="KW-1185">Reference proteome</keyword>
<dbReference type="STRING" id="759272.G0SGV2"/>